<dbReference type="InterPro" id="IPR002525">
    <property type="entry name" value="Transp_IS110-like_N"/>
</dbReference>
<gene>
    <name evidence="4" type="ORF">JWJ88_15970</name>
</gene>
<feature type="coiled-coil region" evidence="1">
    <location>
        <begin position="177"/>
        <end position="204"/>
    </location>
</feature>
<evidence type="ECO:0000313" key="4">
    <source>
        <dbReference type="EMBL" id="QRZ15794.1"/>
    </source>
</evidence>
<protein>
    <submittedName>
        <fullName evidence="4">IS110 family transposase</fullName>
    </submittedName>
</protein>
<reference evidence="4 5" key="1">
    <citation type="submission" date="2021-02" db="EMBL/GenBank/DDBJ databases">
        <title>Paracoccus methylovroum sp.nov., a new methanol and methylamine utilizing methylotrophic denitrifer.</title>
        <authorList>
            <person name="Timsy T."/>
            <person name="Behrendt U."/>
            <person name="Ulrich A."/>
            <person name="Spanner T."/>
            <person name="Foesel B.U."/>
            <person name="Horn M.A."/>
            <person name="Kolb S."/>
        </authorList>
    </citation>
    <scope>NUCLEOTIDE SEQUENCE [LARGE SCALE GENOMIC DNA]</scope>
    <source>
        <strain evidence="4 5">H4-D09</strain>
    </source>
</reference>
<evidence type="ECO:0000256" key="1">
    <source>
        <dbReference type="SAM" id="Coils"/>
    </source>
</evidence>
<sequence length="314" mass="34545">MGIDVSLESCSVCVLSQSGSVVLEAKVASEPDALIVFLRGMDVTITCIGLEAGPLSQWLHRHLCAAGLDTVLMETRQVKGALKAMPIKTDRRDALGIAQLIRMGWFRPVHCKSVSAQELRALLGARRTLQKSMISIELSMRGMLRGFGLKLGQITRRRLPERTRELADGNEMLTAMVTAMLRSHAALRSELAKLENRLRRIARTDRVCRLMMTVPGVGAVVALQVKAGIDDPARFRSSKNVGPHFGLTPRREQSGERDVVGAISAAGDRNVRTALFQAATVMRYHSQAKNWLKAWGMQVAKRRGMKRAVVAVAR</sequence>
<evidence type="ECO:0000313" key="5">
    <source>
        <dbReference type="Proteomes" id="UP000663629"/>
    </source>
</evidence>
<dbReference type="Proteomes" id="UP000663629">
    <property type="component" value="Chromosome 2"/>
</dbReference>
<dbReference type="InterPro" id="IPR003346">
    <property type="entry name" value="Transposase_20"/>
</dbReference>
<dbReference type="Pfam" id="PF02371">
    <property type="entry name" value="Transposase_20"/>
    <property type="match status" value="1"/>
</dbReference>
<dbReference type="InterPro" id="IPR047650">
    <property type="entry name" value="Transpos_IS110"/>
</dbReference>
<accession>A0ABX7JQ69</accession>
<dbReference type="PANTHER" id="PTHR33055:SF3">
    <property type="entry name" value="PUTATIVE TRANSPOSASE FOR IS117-RELATED"/>
    <property type="match status" value="1"/>
</dbReference>
<keyword evidence="1" id="KW-0175">Coiled coil</keyword>
<dbReference type="Pfam" id="PF01548">
    <property type="entry name" value="DEDD_Tnp_IS110"/>
    <property type="match status" value="1"/>
</dbReference>
<organism evidence="4 5">
    <name type="scientific">Paracoccus methylovorus</name>
    <dbReference type="NCBI Taxonomy" id="2812658"/>
    <lineage>
        <taxon>Bacteria</taxon>
        <taxon>Pseudomonadati</taxon>
        <taxon>Pseudomonadota</taxon>
        <taxon>Alphaproteobacteria</taxon>
        <taxon>Rhodobacterales</taxon>
        <taxon>Paracoccaceae</taxon>
        <taxon>Paracoccus</taxon>
    </lineage>
</organism>
<dbReference type="NCBIfam" id="NF033542">
    <property type="entry name" value="transpos_IS110"/>
    <property type="match status" value="1"/>
</dbReference>
<keyword evidence="5" id="KW-1185">Reference proteome</keyword>
<feature type="domain" description="Transposase IS110-like N-terminal" evidence="2">
    <location>
        <begin position="2"/>
        <end position="146"/>
    </location>
</feature>
<dbReference type="PANTHER" id="PTHR33055">
    <property type="entry name" value="TRANSPOSASE FOR INSERTION SEQUENCE ELEMENT IS1111A"/>
    <property type="match status" value="1"/>
</dbReference>
<evidence type="ECO:0000259" key="3">
    <source>
        <dbReference type="Pfam" id="PF02371"/>
    </source>
</evidence>
<dbReference type="EMBL" id="CP070371">
    <property type="protein sequence ID" value="QRZ15794.1"/>
    <property type="molecule type" value="Genomic_DNA"/>
</dbReference>
<proteinExistence type="predicted"/>
<evidence type="ECO:0000259" key="2">
    <source>
        <dbReference type="Pfam" id="PF01548"/>
    </source>
</evidence>
<feature type="domain" description="Transposase IS116/IS110/IS902 C-terminal" evidence="3">
    <location>
        <begin position="208"/>
        <end position="287"/>
    </location>
</feature>
<name>A0ABX7JQ69_9RHOB</name>